<dbReference type="PANTHER" id="PTHR21575:SF12">
    <property type="entry name" value="PROTEIN HID1"/>
    <property type="match status" value="1"/>
</dbReference>
<dbReference type="Pfam" id="PF12722">
    <property type="entry name" value="Hid1"/>
    <property type="match status" value="1"/>
</dbReference>
<evidence type="ECO:0008006" key="4">
    <source>
        <dbReference type="Google" id="ProtNLM"/>
    </source>
</evidence>
<dbReference type="OrthoDB" id="432953at2759"/>
<dbReference type="GO" id="GO:0000138">
    <property type="term" value="C:Golgi trans cisterna"/>
    <property type="evidence" value="ECO:0007669"/>
    <property type="project" value="TreeGrafter"/>
</dbReference>
<reference evidence="2" key="1">
    <citation type="submission" date="2021-03" db="EMBL/GenBank/DDBJ databases">
        <authorList>
            <person name="Tagirdzhanova G."/>
        </authorList>
    </citation>
    <scope>NUCLEOTIDE SEQUENCE</scope>
</reference>
<feature type="compositionally biased region" description="Polar residues" evidence="1">
    <location>
        <begin position="648"/>
        <end position="662"/>
    </location>
</feature>
<dbReference type="PANTHER" id="PTHR21575">
    <property type="entry name" value="PROTEIN HID1"/>
    <property type="match status" value="1"/>
</dbReference>
<feature type="compositionally biased region" description="Basic and acidic residues" evidence="1">
    <location>
        <begin position="582"/>
        <end position="599"/>
    </location>
</feature>
<evidence type="ECO:0000313" key="2">
    <source>
        <dbReference type="EMBL" id="CAF9908176.1"/>
    </source>
</evidence>
<proteinExistence type="predicted"/>
<feature type="compositionally biased region" description="Acidic residues" evidence="1">
    <location>
        <begin position="622"/>
        <end position="640"/>
    </location>
</feature>
<dbReference type="InterPro" id="IPR026705">
    <property type="entry name" value="Hid-1/Ecm30"/>
</dbReference>
<evidence type="ECO:0000313" key="3">
    <source>
        <dbReference type="Proteomes" id="UP000664169"/>
    </source>
</evidence>
<dbReference type="EMBL" id="CAJPDQ010000004">
    <property type="protein sequence ID" value="CAF9908176.1"/>
    <property type="molecule type" value="Genomic_DNA"/>
</dbReference>
<feature type="compositionally biased region" description="Polar residues" evidence="1">
    <location>
        <begin position="601"/>
        <end position="620"/>
    </location>
</feature>
<accession>A0A8H3EK44</accession>
<feature type="region of interest" description="Disordered" evidence="1">
    <location>
        <begin position="648"/>
        <end position="667"/>
    </location>
</feature>
<gene>
    <name evidence="2" type="ORF">GOMPHAMPRED_006092</name>
</gene>
<evidence type="ECO:0000256" key="1">
    <source>
        <dbReference type="SAM" id="MobiDB-lite"/>
    </source>
</evidence>
<dbReference type="Proteomes" id="UP000664169">
    <property type="component" value="Unassembled WGS sequence"/>
</dbReference>
<dbReference type="GO" id="GO:0016020">
    <property type="term" value="C:membrane"/>
    <property type="evidence" value="ECO:0007669"/>
    <property type="project" value="TreeGrafter"/>
</dbReference>
<keyword evidence="3" id="KW-1185">Reference proteome</keyword>
<sequence>MGASASKLTFKQGIFKLQNPERIAPNDLYWAGFWELPESTEDVFTLFSANDIRRTRDVSPGNLETLIEAVAARLFALKSNPNFPHVELAPEKEALNCIRVLTRILPYVYEADNLETWEEKLFWEPRARQAQNAQNKSEVLFDESKGSENPIQEVPISDSNRLLAEELLDTLVDLLFFSGFTVPINEHTKSKITYAIWTSGVGCQAPVPTNVRLENNRTEVLRLLLTLASKSMYMPINTLPVKGVKAITYLATCPDKQVVLSTLCSLLNTTMKFNPQSWRLPYDHVVVGDPKHLYIASCLQFLLVLLLYPIPDEGKSKSTPAKNYFRHFLGRLHRPEDFQFICDGMSRTLHQPLTANSSYLPGSQKPVRWASEMIMLFWETVQCNKRFRSFVVDTERGHDFVVLILYYAIENRLDPTKQGIVRMCIFVLQTLSVEQSFGTRLNEPFKKQETLPLTMRIDKWSGSYGDFLIVSIHTLITGSKGKLDSSYPALLAIINNVASSLEKINPLSCLKLMQLFASISSPSFLLANETNHMLLTSLLDAFNAIIENKYSENPRFLMSVLKYRKKFEALRTFTLESGQEEIERLKQQQKESANGDHRSPSRGSESLRSPVSAATPTLSNVPEEDGAFAIGDDESDVDEDGLADSVYRSSAHGTSRTPSIASSVDDILPTQLRGMSEKARGKMPVGTPTFSRVNSMTSVSSQQIPSTPSNFHPSAQWIDNWLPTLPLHTILTLIAASSSEKPPSERPSTIEPTAPRTQSFEWTPLSLGWYESLLWSFICTSEMIVERGTVGVWNGTNIRLFKVEKELQRGPSLMKPMGAVDAVGSSIVQRIGSLQLRGSNDNANENA</sequence>
<feature type="region of interest" description="Disordered" evidence="1">
    <location>
        <begin position="582"/>
        <end position="640"/>
    </location>
</feature>
<protein>
    <recommendedName>
        <fullName evidence="4">High-temperature-induced dauer-formation protein</fullName>
    </recommendedName>
</protein>
<dbReference type="AlphaFoldDB" id="A0A8H3EK44"/>
<dbReference type="GO" id="GO:0005797">
    <property type="term" value="C:Golgi medial cisterna"/>
    <property type="evidence" value="ECO:0007669"/>
    <property type="project" value="TreeGrafter"/>
</dbReference>
<organism evidence="2 3">
    <name type="scientific">Gomphillus americanus</name>
    <dbReference type="NCBI Taxonomy" id="1940652"/>
    <lineage>
        <taxon>Eukaryota</taxon>
        <taxon>Fungi</taxon>
        <taxon>Dikarya</taxon>
        <taxon>Ascomycota</taxon>
        <taxon>Pezizomycotina</taxon>
        <taxon>Lecanoromycetes</taxon>
        <taxon>OSLEUM clade</taxon>
        <taxon>Ostropomycetidae</taxon>
        <taxon>Ostropales</taxon>
        <taxon>Graphidaceae</taxon>
        <taxon>Gomphilloideae</taxon>
        <taxon>Gomphillus</taxon>
    </lineage>
</organism>
<comment type="caution">
    <text evidence="2">The sequence shown here is derived from an EMBL/GenBank/DDBJ whole genome shotgun (WGS) entry which is preliminary data.</text>
</comment>
<name>A0A8H3EK44_9LECA</name>
<feature type="region of interest" description="Disordered" evidence="1">
    <location>
        <begin position="737"/>
        <end position="756"/>
    </location>
</feature>